<dbReference type="SUPFAM" id="SSF53850">
    <property type="entry name" value="Periplasmic binding protein-like II"/>
    <property type="match status" value="1"/>
</dbReference>
<dbReference type="EMBL" id="CP016346">
    <property type="protein sequence ID" value="ANQ14173.1"/>
    <property type="molecule type" value="Genomic_DNA"/>
</dbReference>
<comment type="similarity">
    <text evidence="2 4">Belongs to the bacterial solute-binding protein 3 family.</text>
</comment>
<reference evidence="8 9" key="1">
    <citation type="submission" date="2016-07" db="EMBL/GenBank/DDBJ databases">
        <title>Developing Vibrio natriegens as a novel, fast-growing host for biotechnology.</title>
        <authorList>
            <person name="Weinstock M.T."/>
            <person name="Hesek E.D."/>
            <person name="Wilson C.M."/>
            <person name="Gibson D.G."/>
        </authorList>
    </citation>
    <scope>NUCLEOTIDE SEQUENCE [LARGE SCALE GENOMIC DNA]</scope>
    <source>
        <strain evidence="8 9">ATCC 14048</strain>
    </source>
</reference>
<evidence type="ECO:0000256" key="1">
    <source>
        <dbReference type="ARBA" id="ARBA00004196"/>
    </source>
</evidence>
<feature type="domain" description="Solute-binding protein family 3/N-terminal" evidence="6">
    <location>
        <begin position="36"/>
        <end position="256"/>
    </location>
</feature>
<feature type="chain" id="PRO_5042809995" evidence="5">
    <location>
        <begin position="23"/>
        <end position="263"/>
    </location>
</feature>
<dbReference type="GO" id="GO:0016020">
    <property type="term" value="C:membrane"/>
    <property type="evidence" value="ECO:0007669"/>
    <property type="project" value="InterPro"/>
</dbReference>
<dbReference type="RefSeq" id="WP_014234123.1">
    <property type="nucleotide sequence ID" value="NZ_ATFJ01000032.1"/>
</dbReference>
<protein>
    <submittedName>
        <fullName evidence="8">Amino acid ABC transporter substrate-binding protein</fullName>
    </submittedName>
</protein>
<dbReference type="PANTHER" id="PTHR35936">
    <property type="entry name" value="MEMBRANE-BOUND LYTIC MUREIN TRANSGLYCOSYLASE F"/>
    <property type="match status" value="1"/>
</dbReference>
<organism evidence="8 9">
    <name type="scientific">Vibrio natriegens NBRC 15636 = ATCC 14048 = DSM 759</name>
    <dbReference type="NCBI Taxonomy" id="1219067"/>
    <lineage>
        <taxon>Bacteria</taxon>
        <taxon>Pseudomonadati</taxon>
        <taxon>Pseudomonadota</taxon>
        <taxon>Gammaproteobacteria</taxon>
        <taxon>Vibrionales</taxon>
        <taxon>Vibrionaceae</taxon>
        <taxon>Vibrio</taxon>
    </lineage>
</organism>
<keyword evidence="3 5" id="KW-0732">Signal</keyword>
<proteinExistence type="inferred from homology"/>
<dbReference type="GO" id="GO:0030313">
    <property type="term" value="C:cell envelope"/>
    <property type="evidence" value="ECO:0007669"/>
    <property type="project" value="UniProtKB-SubCell"/>
</dbReference>
<dbReference type="PROSITE" id="PS01039">
    <property type="entry name" value="SBP_BACTERIAL_3"/>
    <property type="match status" value="1"/>
</dbReference>
<evidence type="ECO:0000313" key="9">
    <source>
        <dbReference type="Proteomes" id="UP000092741"/>
    </source>
</evidence>
<dbReference type="KEGG" id="vna:PN96_20035"/>
<dbReference type="CDD" id="cd01072">
    <property type="entry name" value="PBP2_SMa0082_like"/>
    <property type="match status" value="1"/>
</dbReference>
<sequence>MKLSKLVSLVAVAAALVTNVSAASANQLEAIKEKAVLKVAVPQDFPPFGSVGTDLKPQGYDIDMAKYLAKELNVKVELVPVTSANRIPYLQTQKVDLVISSMGKNPEREKAIDFSEAYAPFFLGVFGTSDENVAGAADLADKTIGVTRGSVEDIELSKIAPETTTIKRFEDNNATLSSFLSGQIDLIATGNLVVTEIATRYPAKAPEAKFMLKNSPCYVGVMKGETELVEEVNKLISKAKADGVLEELSQKWLKAPFPKDLGA</sequence>
<evidence type="ECO:0000256" key="3">
    <source>
        <dbReference type="ARBA" id="ARBA00022729"/>
    </source>
</evidence>
<evidence type="ECO:0000259" key="6">
    <source>
        <dbReference type="SMART" id="SM00062"/>
    </source>
</evidence>
<comment type="subcellular location">
    <subcellularLocation>
        <location evidence="1">Cell envelope</location>
    </subcellularLocation>
</comment>
<dbReference type="InterPro" id="IPR018313">
    <property type="entry name" value="SBP_3_CS"/>
</dbReference>
<dbReference type="PANTHER" id="PTHR35936:SF37">
    <property type="entry name" value="AMINO ACID ABC TRANSPORTER SUBSTRATE-BINDING PROTEIN"/>
    <property type="match status" value="1"/>
</dbReference>
<evidence type="ECO:0000256" key="2">
    <source>
        <dbReference type="ARBA" id="ARBA00010333"/>
    </source>
</evidence>
<dbReference type="AlphaFoldDB" id="A0AAN0Y4Q8"/>
<dbReference type="InterPro" id="IPR001320">
    <property type="entry name" value="Iontro_rcpt_C"/>
</dbReference>
<dbReference type="SMART" id="SM00062">
    <property type="entry name" value="PBPb"/>
    <property type="match status" value="1"/>
</dbReference>
<accession>A0AAN0Y4Q8</accession>
<dbReference type="InterPro" id="IPR001638">
    <property type="entry name" value="Solute-binding_3/MltF_N"/>
</dbReference>
<feature type="domain" description="Ionotropic glutamate receptor C-terminal" evidence="7">
    <location>
        <begin position="36"/>
        <end position="255"/>
    </location>
</feature>
<keyword evidence="9" id="KW-1185">Reference proteome</keyword>
<feature type="signal peptide" evidence="5">
    <location>
        <begin position="1"/>
        <end position="22"/>
    </location>
</feature>
<evidence type="ECO:0000313" key="8">
    <source>
        <dbReference type="EMBL" id="ANQ14173.1"/>
    </source>
</evidence>
<name>A0AAN0Y4Q8_VIBNA</name>
<dbReference type="SMART" id="SM00079">
    <property type="entry name" value="PBPe"/>
    <property type="match status" value="1"/>
</dbReference>
<evidence type="ECO:0000259" key="7">
    <source>
        <dbReference type="SMART" id="SM00079"/>
    </source>
</evidence>
<evidence type="ECO:0000256" key="4">
    <source>
        <dbReference type="RuleBase" id="RU003744"/>
    </source>
</evidence>
<dbReference type="GO" id="GO:0015276">
    <property type="term" value="F:ligand-gated monoatomic ion channel activity"/>
    <property type="evidence" value="ECO:0007669"/>
    <property type="project" value="InterPro"/>
</dbReference>
<dbReference type="Gene3D" id="3.40.190.10">
    <property type="entry name" value="Periplasmic binding protein-like II"/>
    <property type="match status" value="2"/>
</dbReference>
<gene>
    <name evidence="8" type="ORF">BA890_15535</name>
</gene>
<dbReference type="GeneID" id="70915131"/>
<dbReference type="Pfam" id="PF00497">
    <property type="entry name" value="SBP_bac_3"/>
    <property type="match status" value="1"/>
</dbReference>
<evidence type="ECO:0000256" key="5">
    <source>
        <dbReference type="SAM" id="SignalP"/>
    </source>
</evidence>
<dbReference type="Proteomes" id="UP000092741">
    <property type="component" value="Chromosome 2"/>
</dbReference>